<keyword evidence="2" id="KW-1185">Reference proteome</keyword>
<dbReference type="eggNOG" id="ENOG502ZCCN">
    <property type="taxonomic scope" value="Bacteria"/>
</dbReference>
<proteinExistence type="predicted"/>
<protein>
    <submittedName>
        <fullName evidence="1">Uncharacterized protein</fullName>
    </submittedName>
</protein>
<sequence length="174" mass="19324">MSVVAARRYDDRLVFASDSIRVAGYVKQTQQRVVGDEQGKLFETNGLIIGSVGYIMELSFMQMFARNHKPSAPTIEAVLEFMVEFYSWAKSKDDSFGKHNTYLIGIDNLIFQVSDSYLVEKIHKFSAIGAGEDFALTAMYLDKTPEEAVAIANELCIYCAAPIQVITKAIASNS</sequence>
<dbReference type="AlphaFoldDB" id="A0A0M2PPX9"/>
<accession>A0A0M2PPX9</accession>
<dbReference type="OrthoDB" id="465378at2"/>
<dbReference type="EMBL" id="AJTX02000007">
    <property type="protein sequence ID" value="KKI98620.1"/>
    <property type="molecule type" value="Genomic_DNA"/>
</dbReference>
<organism evidence="1 2">
    <name type="scientific">Prochlorothrix hollandica PCC 9006 = CALU 1027</name>
    <dbReference type="NCBI Taxonomy" id="317619"/>
    <lineage>
        <taxon>Bacteria</taxon>
        <taxon>Bacillati</taxon>
        <taxon>Cyanobacteriota</taxon>
        <taxon>Cyanophyceae</taxon>
        <taxon>Prochlorotrichales</taxon>
        <taxon>Prochlorotrichaceae</taxon>
        <taxon>Prochlorothrix</taxon>
    </lineage>
</organism>
<evidence type="ECO:0000313" key="2">
    <source>
        <dbReference type="Proteomes" id="UP000034681"/>
    </source>
</evidence>
<reference evidence="1" key="1">
    <citation type="submission" date="2012-04" db="EMBL/GenBank/DDBJ databases">
        <authorList>
            <person name="Borisov I.G."/>
            <person name="Ivanikova N.V."/>
            <person name="Pinevich A.V."/>
        </authorList>
    </citation>
    <scope>NUCLEOTIDE SEQUENCE</scope>
    <source>
        <strain evidence="1">CALU 1027</strain>
    </source>
</reference>
<gene>
    <name evidence="1" type="ORF">PROH_17210</name>
</gene>
<dbReference type="STRING" id="317619.GCA_000332315_01538"/>
<dbReference type="Gene3D" id="3.60.20.10">
    <property type="entry name" value="Glutamine Phosphoribosylpyrophosphate, subunit 1, domain 1"/>
    <property type="match status" value="1"/>
</dbReference>
<dbReference type="RefSeq" id="WP_017712064.1">
    <property type="nucleotide sequence ID" value="NZ_KB235936.1"/>
</dbReference>
<name>A0A0M2PPX9_PROHO</name>
<dbReference type="InterPro" id="IPR029055">
    <property type="entry name" value="Ntn_hydrolases_N"/>
</dbReference>
<evidence type="ECO:0000313" key="1">
    <source>
        <dbReference type="EMBL" id="KKI98620.1"/>
    </source>
</evidence>
<comment type="caution">
    <text evidence="1">The sequence shown here is derived from an EMBL/GenBank/DDBJ whole genome shotgun (WGS) entry which is preliminary data.</text>
</comment>
<dbReference type="Proteomes" id="UP000034681">
    <property type="component" value="Unassembled WGS sequence"/>
</dbReference>